<dbReference type="Proteomes" id="UP000016934">
    <property type="component" value="Unassembled WGS sequence"/>
</dbReference>
<accession>M2SAM5</accession>
<evidence type="ECO:0000313" key="2">
    <source>
        <dbReference type="Proteomes" id="UP000016934"/>
    </source>
</evidence>
<protein>
    <submittedName>
        <fullName evidence="1">Uncharacterized protein</fullName>
    </submittedName>
</protein>
<reference evidence="2" key="2">
    <citation type="journal article" date="2013" name="PLoS Genet.">
        <title>Comparative genome structure, secondary metabolite, and effector coding capacity across Cochliobolus pathogens.</title>
        <authorList>
            <person name="Condon B.J."/>
            <person name="Leng Y."/>
            <person name="Wu D."/>
            <person name="Bushley K.E."/>
            <person name="Ohm R.A."/>
            <person name="Otillar R."/>
            <person name="Martin J."/>
            <person name="Schackwitz W."/>
            <person name="Grimwood J."/>
            <person name="MohdZainudin N."/>
            <person name="Xue C."/>
            <person name="Wang R."/>
            <person name="Manning V.A."/>
            <person name="Dhillon B."/>
            <person name="Tu Z.J."/>
            <person name="Steffenson B.J."/>
            <person name="Salamov A."/>
            <person name="Sun H."/>
            <person name="Lowry S."/>
            <person name="LaButti K."/>
            <person name="Han J."/>
            <person name="Copeland A."/>
            <person name="Lindquist E."/>
            <person name="Barry K."/>
            <person name="Schmutz J."/>
            <person name="Baker S.E."/>
            <person name="Ciuffetti L.M."/>
            <person name="Grigoriev I.V."/>
            <person name="Zhong S."/>
            <person name="Turgeon B.G."/>
        </authorList>
    </citation>
    <scope>NUCLEOTIDE SEQUENCE [LARGE SCALE GENOMIC DNA]</scope>
    <source>
        <strain evidence="2">ND90Pr / ATCC 201652</strain>
    </source>
</reference>
<name>M2SAM5_COCSN</name>
<dbReference type="EMBL" id="KB445643">
    <property type="protein sequence ID" value="EMD64383.1"/>
    <property type="molecule type" value="Genomic_DNA"/>
</dbReference>
<dbReference type="AlphaFoldDB" id="M2SAM5"/>
<dbReference type="KEGG" id="bsc:COCSADRAFT_324545"/>
<evidence type="ECO:0000313" key="1">
    <source>
        <dbReference type="EMBL" id="EMD64383.1"/>
    </source>
</evidence>
<sequence length="129" mass="14386">MAVPRLPISKDACPYPSCAGTLLSQVDEVDKICLTYSRLPSSTLLHTLPLKLYARVPPLDPIPRQVSVHARVQKTDGLAVGSVQICKDSISFFRRIQVYERPPPLTSAEEAYKKLRDDASDFQANLYLN</sequence>
<dbReference type="STRING" id="665912.M2SAM5"/>
<gene>
    <name evidence="1" type="ORF">COCSADRAFT_324545</name>
</gene>
<keyword evidence="2" id="KW-1185">Reference proteome</keyword>
<dbReference type="OrthoDB" id="3045089at2759"/>
<dbReference type="HOGENOM" id="CLU_1948660_0_0_1"/>
<reference evidence="1 2" key="1">
    <citation type="journal article" date="2012" name="PLoS Pathog.">
        <title>Diverse lifestyles and strategies of plant pathogenesis encoded in the genomes of eighteen Dothideomycetes fungi.</title>
        <authorList>
            <person name="Ohm R.A."/>
            <person name="Feau N."/>
            <person name="Henrissat B."/>
            <person name="Schoch C.L."/>
            <person name="Horwitz B.A."/>
            <person name="Barry K.W."/>
            <person name="Condon B.J."/>
            <person name="Copeland A.C."/>
            <person name="Dhillon B."/>
            <person name="Glaser F."/>
            <person name="Hesse C.N."/>
            <person name="Kosti I."/>
            <person name="LaButti K."/>
            <person name="Lindquist E.A."/>
            <person name="Lucas S."/>
            <person name="Salamov A.A."/>
            <person name="Bradshaw R.E."/>
            <person name="Ciuffetti L."/>
            <person name="Hamelin R.C."/>
            <person name="Kema G.H.J."/>
            <person name="Lawrence C."/>
            <person name="Scott J.A."/>
            <person name="Spatafora J.W."/>
            <person name="Turgeon B.G."/>
            <person name="de Wit P.J.G.M."/>
            <person name="Zhong S."/>
            <person name="Goodwin S.B."/>
            <person name="Grigoriev I.V."/>
        </authorList>
    </citation>
    <scope>NUCLEOTIDE SEQUENCE [LARGE SCALE GENOMIC DNA]</scope>
    <source>
        <strain evidence="2">ND90Pr / ATCC 201652</strain>
    </source>
</reference>
<dbReference type="RefSeq" id="XP_007700188.1">
    <property type="nucleotide sequence ID" value="XM_007701998.1"/>
</dbReference>
<organism evidence="1 2">
    <name type="scientific">Cochliobolus sativus (strain ND90Pr / ATCC 201652)</name>
    <name type="common">Common root rot and spot blotch fungus</name>
    <name type="synonym">Bipolaris sorokiniana</name>
    <dbReference type="NCBI Taxonomy" id="665912"/>
    <lineage>
        <taxon>Eukaryota</taxon>
        <taxon>Fungi</taxon>
        <taxon>Dikarya</taxon>
        <taxon>Ascomycota</taxon>
        <taxon>Pezizomycotina</taxon>
        <taxon>Dothideomycetes</taxon>
        <taxon>Pleosporomycetidae</taxon>
        <taxon>Pleosporales</taxon>
        <taxon>Pleosporineae</taxon>
        <taxon>Pleosporaceae</taxon>
        <taxon>Bipolaris</taxon>
    </lineage>
</organism>
<dbReference type="GeneID" id="19136784"/>
<proteinExistence type="predicted"/>